<keyword evidence="4 7" id="KW-0067">ATP-binding</keyword>
<organism evidence="9 10">
    <name type="scientific">Clavelina lepadiformis</name>
    <name type="common">Light-bulb sea squirt</name>
    <name type="synonym">Ascidia lepadiformis</name>
    <dbReference type="NCBI Taxonomy" id="159417"/>
    <lineage>
        <taxon>Eukaryota</taxon>
        <taxon>Metazoa</taxon>
        <taxon>Chordata</taxon>
        <taxon>Tunicata</taxon>
        <taxon>Ascidiacea</taxon>
        <taxon>Aplousobranchia</taxon>
        <taxon>Clavelinidae</taxon>
        <taxon>Clavelina</taxon>
    </lineage>
</organism>
<evidence type="ECO:0000313" key="9">
    <source>
        <dbReference type="EMBL" id="CAK8672513.1"/>
    </source>
</evidence>
<dbReference type="InterPro" id="IPR023631">
    <property type="entry name" value="Amidase_dom"/>
</dbReference>
<evidence type="ECO:0000256" key="4">
    <source>
        <dbReference type="ARBA" id="ARBA00022840"/>
    </source>
</evidence>
<dbReference type="SUPFAM" id="SSF75304">
    <property type="entry name" value="Amidase signature (AS) enzymes"/>
    <property type="match status" value="1"/>
</dbReference>
<dbReference type="HAMAP" id="MF_00120">
    <property type="entry name" value="GatA"/>
    <property type="match status" value="1"/>
</dbReference>
<comment type="subcellular location">
    <subcellularLocation>
        <location evidence="7">Mitochondrion</location>
    </subcellularLocation>
</comment>
<dbReference type="Pfam" id="PF01425">
    <property type="entry name" value="Amidase"/>
    <property type="match status" value="1"/>
</dbReference>
<dbReference type="PANTHER" id="PTHR11895">
    <property type="entry name" value="TRANSAMIDASE"/>
    <property type="match status" value="1"/>
</dbReference>
<feature type="active site" description="Acyl-ester intermediate" evidence="7">
    <location>
        <position position="183"/>
    </location>
</feature>
<dbReference type="InterPro" id="IPR036928">
    <property type="entry name" value="AS_sf"/>
</dbReference>
<dbReference type="EC" id="6.3.5.7" evidence="7"/>
<evidence type="ECO:0000259" key="8">
    <source>
        <dbReference type="Pfam" id="PF01425"/>
    </source>
</evidence>
<dbReference type="PROSITE" id="PS00571">
    <property type="entry name" value="AMIDASES"/>
    <property type="match status" value="1"/>
</dbReference>
<keyword evidence="3 7" id="KW-0547">Nucleotide-binding</keyword>
<comment type="subunit">
    <text evidence="7">Subunit of the heterotrimeric GatCAB amidotransferase (AdT) complex, composed of A, B and C subunits.</text>
</comment>
<reference evidence="9 10" key="1">
    <citation type="submission" date="2024-02" db="EMBL/GenBank/DDBJ databases">
        <authorList>
            <person name="Daric V."/>
            <person name="Darras S."/>
        </authorList>
    </citation>
    <scope>NUCLEOTIDE SEQUENCE [LARGE SCALE GENOMIC DNA]</scope>
</reference>
<evidence type="ECO:0000256" key="6">
    <source>
        <dbReference type="ARBA" id="ARBA00047407"/>
    </source>
</evidence>
<dbReference type="InterPro" id="IPR020556">
    <property type="entry name" value="Amidase_CS"/>
</dbReference>
<feature type="active site" description="Charge relay system" evidence="7">
    <location>
        <position position="159"/>
    </location>
</feature>
<dbReference type="Proteomes" id="UP001642483">
    <property type="component" value="Unassembled WGS sequence"/>
</dbReference>
<feature type="domain" description="Amidase" evidence="8">
    <location>
        <begin position="27"/>
        <end position="480"/>
    </location>
</feature>
<proteinExistence type="inferred from homology"/>
<keyword evidence="10" id="KW-1185">Reference proteome</keyword>
<evidence type="ECO:0000256" key="2">
    <source>
        <dbReference type="ARBA" id="ARBA00022598"/>
    </source>
</evidence>
<comment type="similarity">
    <text evidence="1 7">Belongs to the amidase family. GatA subfamily.</text>
</comment>
<comment type="catalytic activity">
    <reaction evidence="6 7">
        <text>L-glutamyl-tRNA(Gln) + L-glutamine + ATP + H2O = L-glutaminyl-tRNA(Gln) + L-glutamate + ADP + phosphate + H(+)</text>
        <dbReference type="Rhea" id="RHEA:17521"/>
        <dbReference type="Rhea" id="RHEA-COMP:9681"/>
        <dbReference type="Rhea" id="RHEA-COMP:9684"/>
        <dbReference type="ChEBI" id="CHEBI:15377"/>
        <dbReference type="ChEBI" id="CHEBI:15378"/>
        <dbReference type="ChEBI" id="CHEBI:29985"/>
        <dbReference type="ChEBI" id="CHEBI:30616"/>
        <dbReference type="ChEBI" id="CHEBI:43474"/>
        <dbReference type="ChEBI" id="CHEBI:58359"/>
        <dbReference type="ChEBI" id="CHEBI:78520"/>
        <dbReference type="ChEBI" id="CHEBI:78521"/>
        <dbReference type="ChEBI" id="CHEBI:456216"/>
        <dbReference type="EC" id="6.3.5.7"/>
    </reaction>
</comment>
<dbReference type="InterPro" id="IPR000120">
    <property type="entry name" value="Amidase"/>
</dbReference>
<evidence type="ECO:0000256" key="7">
    <source>
        <dbReference type="HAMAP-Rule" id="MF_03150"/>
    </source>
</evidence>
<keyword evidence="2 7" id="KW-0436">Ligase</keyword>
<evidence type="ECO:0000256" key="1">
    <source>
        <dbReference type="ARBA" id="ARBA00008069"/>
    </source>
</evidence>
<keyword evidence="7" id="KW-0496">Mitochondrion</keyword>
<accession>A0ABP0F3E1</accession>
<name>A0ABP0F3E1_CLALP</name>
<dbReference type="PANTHER" id="PTHR11895:SF7">
    <property type="entry name" value="GLUTAMYL-TRNA(GLN) AMIDOTRANSFERASE SUBUNIT A, MITOCHONDRIAL"/>
    <property type="match status" value="1"/>
</dbReference>
<dbReference type="InterPro" id="IPR004412">
    <property type="entry name" value="GatA"/>
</dbReference>
<sequence length="499" mass="54853">MSSTDILMKPLVSVLQMLRNRVISTEELLHRTYTRINETKSLNAFVSVVEKNDNLEFCIKDDRSSILKGIPFAVKDNFSTRNISTTCASNMLRNYVPTYSATVVKKLTDAGGTLMGKTNLDEFAMGVGTVDSIIGPTRNPWQYDFQHPNPDDWYIAGGSSGGSAVAVATGASYFALGSDTGGSVRLPASFCGVVGLKPTYGSLSRHGLISLVNSMDVPGILARCVDDVVFIYNILSGNDPRDSTTVQGKVEKVVIEENPSVKDLVVGIPKQYHGPDVSPEIIDCWKWAADIFSNNGAKVVEVSLPHTQYSIVCYHVLCCGEVASNMARYDGLQYGHRSDGGFTEEMYAKSRNEGFNESVRGRITAGNYFLLRRNYRKYYEKAQKVRRLIQTDIKKVFDKGSGKNSGVDVLLAPVTVSTAPQYKTFAQKTNSYRTVEHDIYTQSANMAGVPAISVPVRLSQAKLPISLQLLASNFNEGTLLRAAKFLENASSFQHPKFDF</sequence>
<feature type="active site" description="Charge relay system" evidence="7">
    <location>
        <position position="75"/>
    </location>
</feature>
<evidence type="ECO:0000313" key="10">
    <source>
        <dbReference type="Proteomes" id="UP001642483"/>
    </source>
</evidence>
<gene>
    <name evidence="9" type="ORF">CVLEPA_LOCUS1456</name>
</gene>
<comment type="caution">
    <text evidence="9">The sequence shown here is derived from an EMBL/GenBank/DDBJ whole genome shotgun (WGS) entry which is preliminary data.</text>
</comment>
<dbReference type="Gene3D" id="3.90.1300.10">
    <property type="entry name" value="Amidase signature (AS) domain"/>
    <property type="match status" value="1"/>
</dbReference>
<comment type="function">
    <text evidence="7">Allows the formation of correctly charged Gln-tRNA(Gln) through the transamidation of misacylated Glu-tRNA(Gln) in the mitochondria. The reaction takes place in the presence of glutamine and ATP through an activated gamma-phospho-Glu-tRNA(Gln).</text>
</comment>
<evidence type="ECO:0000256" key="3">
    <source>
        <dbReference type="ARBA" id="ARBA00022741"/>
    </source>
</evidence>
<dbReference type="EMBL" id="CAWYQH010000001">
    <property type="protein sequence ID" value="CAK8672513.1"/>
    <property type="molecule type" value="Genomic_DNA"/>
</dbReference>
<evidence type="ECO:0000256" key="5">
    <source>
        <dbReference type="ARBA" id="ARBA00022917"/>
    </source>
</evidence>
<keyword evidence="5 7" id="KW-0648">Protein biosynthesis</keyword>
<protein>
    <recommendedName>
        <fullName evidence="7">Glutamyl-tRNA(Gln) amidotransferase subunit A, mitochondrial</fullName>
        <shortName evidence="7">Glu-AdT subunit A</shortName>
        <ecNumber evidence="7">6.3.5.7</ecNumber>
    </recommendedName>
</protein>